<dbReference type="InterPro" id="IPR002711">
    <property type="entry name" value="HNH"/>
</dbReference>
<protein>
    <submittedName>
        <fullName evidence="2">Group II intron reverse transcriptase/maturase</fullName>
        <ecNumber evidence="2">2.7.7.49</ecNumber>
    </submittedName>
</protein>
<keyword evidence="6" id="KW-1185">Reference proteome</keyword>
<dbReference type="CDD" id="cd01651">
    <property type="entry name" value="RT_G2_intron"/>
    <property type="match status" value="1"/>
</dbReference>
<gene>
    <name evidence="2" type="primary">ltrA</name>
    <name evidence="4" type="ORF">KVH43_04605</name>
    <name evidence="5" type="ORF">KVH43_05220</name>
    <name evidence="2" type="ORF">KVH43_11355</name>
    <name evidence="3" type="ORF">KVH43_12725</name>
</gene>
<dbReference type="PANTHER" id="PTHR34047:SF8">
    <property type="entry name" value="PROTEIN YKFC"/>
    <property type="match status" value="1"/>
</dbReference>
<sequence length="601" mass="70404">MSTALRYSEYYGMQETFDWLYDRSKKRATNGLRLYEIITSRENILLAYRNIKANTGSKTKGTDGLTIADYKVKDEGTFVKEIRDTLKNYKPNSIRRVEIPKDNGKTRPLGIPTMRDRIIQQMFKQVLESICEARFHKHSYGFRPNRSTHHAMSRNQYLINIGKMHHVVDIDIKGFFDNVNHTKLLKQMYDIGIKDKRVLRIVSKMLKAPIEGIGIPTEGTPQGGILSPLLSNIVLNELDWWVSDQWETFETKYRYSRVDSKYLGLKKYSNLKEMFIVRYADDFKIYTRNHITANKIFHAIKNYLKNNLKLDISTEKSQITNLRKKSSDFLGFKIKVVKKRNKHVANTFVMEKKKEKIKSRLRDLILNIQKNPLTSTVNKYNIYIIGIKNYYKYATHINRDFSKIAYQISKTLFNRLKSIGKCEIPIKPNETYKKFNKNNFKTHKVAGLYLHPIADIQTKNVMNFSQNICNYTSQGRELIYKKLKPNVSTEIQRLMNNIYEYNTVELADNKLSKYSSQKGKCLVTGKFLCANEVEIHHIKPTELGGKDEFANLIAIHKDVHKLIHATLKETIDRYMNKLQLNVKQLKKVNKYRKECNLINLD</sequence>
<dbReference type="EMBL" id="CP078093">
    <property type="protein sequence ID" value="QXM07002.1"/>
    <property type="molecule type" value="Genomic_DNA"/>
</dbReference>
<reference evidence="2" key="1">
    <citation type="submission" date="2021-07" db="EMBL/GenBank/DDBJ databases">
        <title>Complete genome sequence of Crassaminicella sp. 143-21, isolated from a deep-sea hydrothermal vent.</title>
        <authorList>
            <person name="Li X."/>
        </authorList>
    </citation>
    <scope>NUCLEOTIDE SEQUENCE</scope>
    <source>
        <strain evidence="2">143-21</strain>
    </source>
</reference>
<dbReference type="EMBL" id="CP078093">
    <property type="protein sequence ID" value="QXM07108.1"/>
    <property type="molecule type" value="Genomic_DNA"/>
</dbReference>
<keyword evidence="2" id="KW-0695">RNA-directed DNA polymerase</keyword>
<accession>A0ABX8RA91</accession>
<dbReference type="NCBIfam" id="TIGR04416">
    <property type="entry name" value="group_II_RT_mat"/>
    <property type="match status" value="1"/>
</dbReference>
<dbReference type="GO" id="GO:0003964">
    <property type="term" value="F:RNA-directed DNA polymerase activity"/>
    <property type="evidence" value="ECO:0007669"/>
    <property type="project" value="UniProtKB-KW"/>
</dbReference>
<dbReference type="InterPro" id="IPR030931">
    <property type="entry name" value="Group_II_RT_mat"/>
</dbReference>
<dbReference type="InterPro" id="IPR000477">
    <property type="entry name" value="RT_dom"/>
</dbReference>
<dbReference type="Pfam" id="PF00078">
    <property type="entry name" value="RVT_1"/>
    <property type="match status" value="1"/>
</dbReference>
<proteinExistence type="predicted"/>
<dbReference type="SMART" id="SM00507">
    <property type="entry name" value="HNHc"/>
    <property type="match status" value="1"/>
</dbReference>
<evidence type="ECO:0000313" key="6">
    <source>
        <dbReference type="Proteomes" id="UP000886818"/>
    </source>
</evidence>
<evidence type="ECO:0000313" key="3">
    <source>
        <dbReference type="EMBL" id="QXM06191.1"/>
    </source>
</evidence>
<keyword evidence="2" id="KW-0808">Transferase</keyword>
<dbReference type="EC" id="2.7.7.49" evidence="2"/>
<dbReference type="PANTHER" id="PTHR34047">
    <property type="entry name" value="NUCLEAR INTRON MATURASE 1, MITOCHONDRIAL-RELATED"/>
    <property type="match status" value="1"/>
</dbReference>
<organism evidence="2 6">
    <name type="scientific">Crassaminicella indica</name>
    <dbReference type="NCBI Taxonomy" id="2855394"/>
    <lineage>
        <taxon>Bacteria</taxon>
        <taxon>Bacillati</taxon>
        <taxon>Bacillota</taxon>
        <taxon>Clostridia</taxon>
        <taxon>Eubacteriales</taxon>
        <taxon>Clostridiaceae</taxon>
        <taxon>Crassaminicella</taxon>
    </lineage>
</organism>
<dbReference type="Pfam" id="PF01844">
    <property type="entry name" value="HNH"/>
    <property type="match status" value="1"/>
</dbReference>
<dbReference type="InterPro" id="IPR051083">
    <property type="entry name" value="GrpII_Intron_Splice-Mob/Def"/>
</dbReference>
<dbReference type="EMBL" id="CP078093">
    <property type="protein sequence ID" value="QXM05943.1"/>
    <property type="molecule type" value="Genomic_DNA"/>
</dbReference>
<feature type="domain" description="Reverse transcriptase" evidence="1">
    <location>
        <begin position="80"/>
        <end position="334"/>
    </location>
</feature>
<dbReference type="CDD" id="cd00085">
    <property type="entry name" value="HNHc"/>
    <property type="match status" value="1"/>
</dbReference>
<evidence type="ECO:0000259" key="1">
    <source>
        <dbReference type="PROSITE" id="PS50878"/>
    </source>
</evidence>
<evidence type="ECO:0000313" key="5">
    <source>
        <dbReference type="EMBL" id="QXM07108.1"/>
    </source>
</evidence>
<dbReference type="RefSeq" id="WP_218282640.1">
    <property type="nucleotide sequence ID" value="NZ_CP078093.1"/>
</dbReference>
<evidence type="ECO:0000313" key="2">
    <source>
        <dbReference type="EMBL" id="QXM05943.1"/>
    </source>
</evidence>
<dbReference type="EMBL" id="CP078093">
    <property type="protein sequence ID" value="QXM06191.1"/>
    <property type="molecule type" value="Genomic_DNA"/>
</dbReference>
<name>A0ABX8RA91_9CLOT</name>
<evidence type="ECO:0000313" key="4">
    <source>
        <dbReference type="EMBL" id="QXM07002.1"/>
    </source>
</evidence>
<keyword evidence="2" id="KW-0548">Nucleotidyltransferase</keyword>
<dbReference type="PROSITE" id="PS50878">
    <property type="entry name" value="RT_POL"/>
    <property type="match status" value="1"/>
</dbReference>
<dbReference type="InterPro" id="IPR003615">
    <property type="entry name" value="HNH_nuc"/>
</dbReference>
<dbReference type="Proteomes" id="UP000886818">
    <property type="component" value="Chromosome"/>
</dbReference>